<dbReference type="EMBL" id="BAABKN010000026">
    <property type="protein sequence ID" value="GAA4751347.1"/>
    <property type="molecule type" value="Genomic_DNA"/>
</dbReference>
<dbReference type="Proteomes" id="UP001499882">
    <property type="component" value="Unassembled WGS sequence"/>
</dbReference>
<protein>
    <submittedName>
        <fullName evidence="2">Uncharacterized protein</fullName>
    </submittedName>
</protein>
<sequence length="109" mass="11439">MDAGDALDQGALAGTVVADQGGDLAGSDVEIDAAQHVHGSEALLDTPQAEQRLIRRRYGCLLGGWDGHRDLLRRWIDGSAADHGPRECGKGLGGPSRQERAPELEAGVT</sequence>
<gene>
    <name evidence="2" type="ORF">GCM10023350_40720</name>
</gene>
<proteinExistence type="predicted"/>
<organism evidence="2 3">
    <name type="scientific">Nocardioides endophyticus</name>
    <dbReference type="NCBI Taxonomy" id="1353775"/>
    <lineage>
        <taxon>Bacteria</taxon>
        <taxon>Bacillati</taxon>
        <taxon>Actinomycetota</taxon>
        <taxon>Actinomycetes</taxon>
        <taxon>Propionibacteriales</taxon>
        <taxon>Nocardioidaceae</taxon>
        <taxon>Nocardioides</taxon>
    </lineage>
</organism>
<evidence type="ECO:0000313" key="2">
    <source>
        <dbReference type="EMBL" id="GAA4751347.1"/>
    </source>
</evidence>
<comment type="caution">
    <text evidence="2">The sequence shown here is derived from an EMBL/GenBank/DDBJ whole genome shotgun (WGS) entry which is preliminary data.</text>
</comment>
<feature type="region of interest" description="Disordered" evidence="1">
    <location>
        <begin position="79"/>
        <end position="109"/>
    </location>
</feature>
<evidence type="ECO:0000313" key="3">
    <source>
        <dbReference type="Proteomes" id="UP001499882"/>
    </source>
</evidence>
<accession>A0ABP8ZBQ1</accession>
<evidence type="ECO:0000256" key="1">
    <source>
        <dbReference type="SAM" id="MobiDB-lite"/>
    </source>
</evidence>
<keyword evidence="3" id="KW-1185">Reference proteome</keyword>
<name>A0ABP8ZBQ1_9ACTN</name>
<reference evidence="3" key="1">
    <citation type="journal article" date="2019" name="Int. J. Syst. Evol. Microbiol.">
        <title>The Global Catalogue of Microorganisms (GCM) 10K type strain sequencing project: providing services to taxonomists for standard genome sequencing and annotation.</title>
        <authorList>
            <consortium name="The Broad Institute Genomics Platform"/>
            <consortium name="The Broad Institute Genome Sequencing Center for Infectious Disease"/>
            <person name="Wu L."/>
            <person name="Ma J."/>
        </authorList>
    </citation>
    <scope>NUCLEOTIDE SEQUENCE [LARGE SCALE GENOMIC DNA]</scope>
    <source>
        <strain evidence="3">JCM 18532</strain>
    </source>
</reference>